<proteinExistence type="predicted"/>
<comment type="caution">
    <text evidence="1">The sequence shown here is derived from an EMBL/GenBank/DDBJ whole genome shotgun (WGS) entry which is preliminary data.</text>
</comment>
<protein>
    <submittedName>
        <fullName evidence="1">Uncharacterized protein</fullName>
    </submittedName>
</protein>
<reference evidence="1 2" key="1">
    <citation type="submission" date="2024-01" db="EMBL/GenBank/DDBJ databases">
        <title>The genomes of 5 underutilized Papilionoideae crops provide insights into root nodulation and disease resistanc.</title>
        <authorList>
            <person name="Jiang F."/>
        </authorList>
    </citation>
    <scope>NUCLEOTIDE SEQUENCE [LARGE SCALE GENOMIC DNA]</scope>
    <source>
        <strain evidence="1">LVBAO_FW01</strain>
        <tissue evidence="1">Leaves</tissue>
    </source>
</reference>
<dbReference type="Proteomes" id="UP001367508">
    <property type="component" value="Unassembled WGS sequence"/>
</dbReference>
<sequence>MTRQQRLVDSNLATRDMPISWYMQGSGPWLGSTLVRVLRASRWLGEGMRYKPNAPPFGPNHQLVTKLLDSNLGLEVILDLTKDETDLLQVFFLDLLDSALTRSICSSFFKGPVVVLAKIEATFQAPRESPEEAK</sequence>
<evidence type="ECO:0000313" key="2">
    <source>
        <dbReference type="Proteomes" id="UP001367508"/>
    </source>
</evidence>
<dbReference type="AlphaFoldDB" id="A0AAN9L6N2"/>
<accession>A0AAN9L6N2</accession>
<organism evidence="1 2">
    <name type="scientific">Canavalia gladiata</name>
    <name type="common">Sword bean</name>
    <name type="synonym">Dolichos gladiatus</name>
    <dbReference type="NCBI Taxonomy" id="3824"/>
    <lineage>
        <taxon>Eukaryota</taxon>
        <taxon>Viridiplantae</taxon>
        <taxon>Streptophyta</taxon>
        <taxon>Embryophyta</taxon>
        <taxon>Tracheophyta</taxon>
        <taxon>Spermatophyta</taxon>
        <taxon>Magnoliopsida</taxon>
        <taxon>eudicotyledons</taxon>
        <taxon>Gunneridae</taxon>
        <taxon>Pentapetalae</taxon>
        <taxon>rosids</taxon>
        <taxon>fabids</taxon>
        <taxon>Fabales</taxon>
        <taxon>Fabaceae</taxon>
        <taxon>Papilionoideae</taxon>
        <taxon>50 kb inversion clade</taxon>
        <taxon>NPAAA clade</taxon>
        <taxon>indigoferoid/millettioid clade</taxon>
        <taxon>Phaseoleae</taxon>
        <taxon>Canavalia</taxon>
    </lineage>
</organism>
<gene>
    <name evidence="1" type="ORF">VNO77_22840</name>
</gene>
<evidence type="ECO:0000313" key="1">
    <source>
        <dbReference type="EMBL" id="KAK7328723.1"/>
    </source>
</evidence>
<keyword evidence="2" id="KW-1185">Reference proteome</keyword>
<name>A0AAN9L6N2_CANGL</name>
<dbReference type="EMBL" id="JAYMYQ010000005">
    <property type="protein sequence ID" value="KAK7328723.1"/>
    <property type="molecule type" value="Genomic_DNA"/>
</dbReference>